<keyword evidence="1" id="KW-1133">Transmembrane helix</keyword>
<name>A0A380ZAL9_9BACE</name>
<dbReference type="AlphaFoldDB" id="A0A380ZAL9"/>
<feature type="transmembrane region" description="Helical" evidence="1">
    <location>
        <begin position="7"/>
        <end position="24"/>
    </location>
</feature>
<keyword evidence="1" id="KW-0472">Membrane</keyword>
<protein>
    <submittedName>
        <fullName evidence="2">Uncharacterized protein</fullName>
    </submittedName>
</protein>
<sequence>MKTLLNLYWNIMFYCTYTLLFYLFNRLLNPIYWLQNKKVRLRLNEYINNIVSFLNKREVDERGIDSGIIIFSTSYICAHTLCFLSFIFWLIYKITRVNVIQMAFNNMLVLSIFFVIICAVIYITNYLFLFKKNKYEFFFVKFNTDKKYTLYYGIFLFSLTMQCILVWIMISC</sequence>
<dbReference type="STRING" id="483216.BACEGG_00444"/>
<dbReference type="Proteomes" id="UP000254424">
    <property type="component" value="Unassembled WGS sequence"/>
</dbReference>
<feature type="transmembrane region" description="Helical" evidence="1">
    <location>
        <begin position="104"/>
        <end position="129"/>
    </location>
</feature>
<dbReference type="EMBL" id="UFSX01000002">
    <property type="protein sequence ID" value="SUV44023.1"/>
    <property type="molecule type" value="Genomic_DNA"/>
</dbReference>
<evidence type="ECO:0000313" key="2">
    <source>
        <dbReference type="EMBL" id="SUV44023.1"/>
    </source>
</evidence>
<feature type="transmembrane region" description="Helical" evidence="1">
    <location>
        <begin position="68"/>
        <end position="92"/>
    </location>
</feature>
<accession>A0A380ZAL9</accession>
<gene>
    <name evidence="2" type="ORF">NCTC11155_03433</name>
</gene>
<keyword evidence="1" id="KW-0812">Transmembrane</keyword>
<dbReference type="OrthoDB" id="1048420at2"/>
<evidence type="ECO:0000256" key="1">
    <source>
        <dbReference type="SAM" id="Phobius"/>
    </source>
</evidence>
<feature type="transmembrane region" description="Helical" evidence="1">
    <location>
        <begin position="149"/>
        <end position="170"/>
    </location>
</feature>
<organism evidence="2 3">
    <name type="scientific">Bacteroides eggerthii</name>
    <dbReference type="NCBI Taxonomy" id="28111"/>
    <lineage>
        <taxon>Bacteria</taxon>
        <taxon>Pseudomonadati</taxon>
        <taxon>Bacteroidota</taxon>
        <taxon>Bacteroidia</taxon>
        <taxon>Bacteroidales</taxon>
        <taxon>Bacteroidaceae</taxon>
        <taxon>Bacteroides</taxon>
    </lineage>
</organism>
<evidence type="ECO:0000313" key="3">
    <source>
        <dbReference type="Proteomes" id="UP000254424"/>
    </source>
</evidence>
<proteinExistence type="predicted"/>
<reference evidence="2 3" key="1">
    <citation type="submission" date="2018-06" db="EMBL/GenBank/DDBJ databases">
        <authorList>
            <consortium name="Pathogen Informatics"/>
            <person name="Doyle S."/>
        </authorList>
    </citation>
    <scope>NUCLEOTIDE SEQUENCE [LARGE SCALE GENOMIC DNA]</scope>
    <source>
        <strain evidence="2 3">NCTC11155</strain>
    </source>
</reference>